<organism evidence="1 2">
    <name type="scientific">Trifolium subterraneum</name>
    <name type="common">Subterranean clover</name>
    <dbReference type="NCBI Taxonomy" id="3900"/>
    <lineage>
        <taxon>Eukaryota</taxon>
        <taxon>Viridiplantae</taxon>
        <taxon>Streptophyta</taxon>
        <taxon>Embryophyta</taxon>
        <taxon>Tracheophyta</taxon>
        <taxon>Spermatophyta</taxon>
        <taxon>Magnoliopsida</taxon>
        <taxon>eudicotyledons</taxon>
        <taxon>Gunneridae</taxon>
        <taxon>Pentapetalae</taxon>
        <taxon>rosids</taxon>
        <taxon>fabids</taxon>
        <taxon>Fabales</taxon>
        <taxon>Fabaceae</taxon>
        <taxon>Papilionoideae</taxon>
        <taxon>50 kb inversion clade</taxon>
        <taxon>NPAAA clade</taxon>
        <taxon>Hologalegina</taxon>
        <taxon>IRL clade</taxon>
        <taxon>Trifolieae</taxon>
        <taxon>Trifolium</taxon>
    </lineage>
</organism>
<accession>A0A2Z6PGR9</accession>
<evidence type="ECO:0000313" key="1">
    <source>
        <dbReference type="EMBL" id="GAU50200.1"/>
    </source>
</evidence>
<proteinExistence type="predicted"/>
<name>A0A2Z6PGR9_TRISU</name>
<dbReference type="EMBL" id="DF974710">
    <property type="protein sequence ID" value="GAU50200.1"/>
    <property type="molecule type" value="Genomic_DNA"/>
</dbReference>
<keyword evidence="2" id="KW-1185">Reference proteome</keyword>
<gene>
    <name evidence="1" type="ORF">TSUD_408880</name>
</gene>
<evidence type="ECO:0000313" key="2">
    <source>
        <dbReference type="Proteomes" id="UP000242715"/>
    </source>
</evidence>
<reference evidence="2" key="1">
    <citation type="journal article" date="2017" name="Front. Plant Sci.">
        <title>Climate Clever Clovers: New Paradigm to Reduce the Environmental Footprint of Ruminants by Breeding Low Methanogenic Forages Utilizing Haplotype Variation.</title>
        <authorList>
            <person name="Kaur P."/>
            <person name="Appels R."/>
            <person name="Bayer P.E."/>
            <person name="Keeble-Gagnere G."/>
            <person name="Wang J."/>
            <person name="Hirakawa H."/>
            <person name="Shirasawa K."/>
            <person name="Vercoe P."/>
            <person name="Stefanova K."/>
            <person name="Durmic Z."/>
            <person name="Nichols P."/>
            <person name="Revell C."/>
            <person name="Isobe S.N."/>
            <person name="Edwards D."/>
            <person name="Erskine W."/>
        </authorList>
    </citation>
    <scope>NUCLEOTIDE SEQUENCE [LARGE SCALE GENOMIC DNA]</scope>
    <source>
        <strain evidence="2">cv. Daliak</strain>
    </source>
</reference>
<dbReference type="AlphaFoldDB" id="A0A2Z6PGR9"/>
<sequence length="235" mass="26120">MISYELLPHEDEVEDYASAYGSENCEEDQVQEDGSSSDFASMENKDPEIVFGNFHEEPNLEKAHTLSINPSIEGNSIEIGSITCFINPVISQSTVPAFSSPIKVELQYGGNVQFSQDHDHNSNKGETFSDFLLFSSESITFFSYYRDYGIIVFDPGEHYLRFHVTQYTKFRFVYYGCLGIEGGNRLISIVFVIIGGSGESDWFCTGDQDPSCLIPNASGPPPNCSKIVLFTGFGI</sequence>
<dbReference type="Proteomes" id="UP000242715">
    <property type="component" value="Unassembled WGS sequence"/>
</dbReference>
<protein>
    <submittedName>
        <fullName evidence="1">Uncharacterized protein</fullName>
    </submittedName>
</protein>